<sequence length="129" mass="14113">MVRQDMERPVYTTLNEGVCLTCADDLMWASDFDTRSDVRHGHRPDLALSRDGRTVWVYGPDAMAGRCIDEDGAGGEHSLDKATTAVRHESCTVPLVCPAAAAFRRGAEPARMRWLDRVGVTPMAVPATP</sequence>
<evidence type="ECO:0000313" key="1">
    <source>
        <dbReference type="EMBL" id="KUN38613.1"/>
    </source>
</evidence>
<gene>
    <name evidence="1" type="ORF">AQJ30_13810</name>
</gene>
<reference evidence="1 2" key="1">
    <citation type="submission" date="2015-10" db="EMBL/GenBank/DDBJ databases">
        <title>Draft genome sequence of Streptomyces longwoodensis DSM 41677, type strain for the species Streptomyces longwoodensis.</title>
        <authorList>
            <person name="Ruckert C."/>
            <person name="Winkler A."/>
            <person name="Kalinowski J."/>
            <person name="Kampfer P."/>
            <person name="Glaeser S."/>
        </authorList>
    </citation>
    <scope>NUCLEOTIDE SEQUENCE [LARGE SCALE GENOMIC DNA]</scope>
    <source>
        <strain evidence="1 2">DSM 41677</strain>
    </source>
</reference>
<accession>A0A101QZ68</accession>
<evidence type="ECO:0000313" key="2">
    <source>
        <dbReference type="Proteomes" id="UP000053271"/>
    </source>
</evidence>
<dbReference type="EMBL" id="LMWS01000015">
    <property type="protein sequence ID" value="KUN38613.1"/>
    <property type="molecule type" value="Genomic_DNA"/>
</dbReference>
<protein>
    <submittedName>
        <fullName evidence="1">Uncharacterized protein</fullName>
    </submittedName>
</protein>
<dbReference type="AlphaFoldDB" id="A0A101QZ68"/>
<proteinExistence type="predicted"/>
<organism evidence="1 2">
    <name type="scientific">Streptomyces longwoodensis</name>
    <dbReference type="NCBI Taxonomy" id="68231"/>
    <lineage>
        <taxon>Bacteria</taxon>
        <taxon>Bacillati</taxon>
        <taxon>Actinomycetota</taxon>
        <taxon>Actinomycetes</taxon>
        <taxon>Kitasatosporales</taxon>
        <taxon>Streptomycetaceae</taxon>
        <taxon>Streptomyces</taxon>
    </lineage>
</organism>
<comment type="caution">
    <text evidence="1">The sequence shown here is derived from an EMBL/GenBank/DDBJ whole genome shotgun (WGS) entry which is preliminary data.</text>
</comment>
<dbReference type="Proteomes" id="UP000053271">
    <property type="component" value="Unassembled WGS sequence"/>
</dbReference>
<name>A0A101QZ68_9ACTN</name>
<keyword evidence="2" id="KW-1185">Reference proteome</keyword>